<feature type="region of interest" description="Disordered" evidence="1">
    <location>
        <begin position="70"/>
        <end position="94"/>
    </location>
</feature>
<protein>
    <submittedName>
        <fullName evidence="3">Uncharacterized protein</fullName>
    </submittedName>
</protein>
<gene>
    <name evidence="3" type="ORF">BDK92_2464</name>
</gene>
<evidence type="ECO:0000313" key="3">
    <source>
        <dbReference type="EMBL" id="RKR88157.1"/>
    </source>
</evidence>
<proteinExistence type="predicted"/>
<dbReference type="Pfam" id="PF19950">
    <property type="entry name" value="DUF6412"/>
    <property type="match status" value="1"/>
</dbReference>
<organism evidence="3 4">
    <name type="scientific">Micromonospora pisi</name>
    <dbReference type="NCBI Taxonomy" id="589240"/>
    <lineage>
        <taxon>Bacteria</taxon>
        <taxon>Bacillati</taxon>
        <taxon>Actinomycetota</taxon>
        <taxon>Actinomycetes</taxon>
        <taxon>Micromonosporales</taxon>
        <taxon>Micromonosporaceae</taxon>
        <taxon>Micromonospora</taxon>
    </lineage>
</organism>
<comment type="caution">
    <text evidence="3">The sequence shown here is derived from an EMBL/GenBank/DDBJ whole genome shotgun (WGS) entry which is preliminary data.</text>
</comment>
<feature type="transmembrane region" description="Helical" evidence="2">
    <location>
        <begin position="24"/>
        <end position="46"/>
    </location>
</feature>
<dbReference type="Proteomes" id="UP000277671">
    <property type="component" value="Unassembled WGS sequence"/>
</dbReference>
<reference evidence="3 4" key="1">
    <citation type="submission" date="2018-10" db="EMBL/GenBank/DDBJ databases">
        <title>Sequencing the genomes of 1000 actinobacteria strains.</title>
        <authorList>
            <person name="Klenk H.-P."/>
        </authorList>
    </citation>
    <scope>NUCLEOTIDE SEQUENCE [LARGE SCALE GENOMIC DNA]</scope>
    <source>
        <strain evidence="3 4">DSM 45175</strain>
    </source>
</reference>
<sequence>MSVVGWWAYALAHVVTVATQPSELLAGAAVAAATLLVIAVAVRLVGTVPGAGNAARRGLTIRERARRARIPRQLDPDAAGRPRPRAPSVLLSAA</sequence>
<evidence type="ECO:0000256" key="2">
    <source>
        <dbReference type="SAM" id="Phobius"/>
    </source>
</evidence>
<name>A0A495JGX6_9ACTN</name>
<keyword evidence="2" id="KW-0472">Membrane</keyword>
<dbReference type="AlphaFoldDB" id="A0A495JGX6"/>
<keyword evidence="2" id="KW-0812">Transmembrane</keyword>
<keyword evidence="2" id="KW-1133">Transmembrane helix</keyword>
<dbReference type="EMBL" id="RBKT01000001">
    <property type="protein sequence ID" value="RKR88157.1"/>
    <property type="molecule type" value="Genomic_DNA"/>
</dbReference>
<evidence type="ECO:0000313" key="4">
    <source>
        <dbReference type="Proteomes" id="UP000277671"/>
    </source>
</evidence>
<accession>A0A495JGX6</accession>
<evidence type="ECO:0000256" key="1">
    <source>
        <dbReference type="SAM" id="MobiDB-lite"/>
    </source>
</evidence>
<keyword evidence="4" id="KW-1185">Reference proteome</keyword>
<dbReference type="InterPro" id="IPR045635">
    <property type="entry name" value="DUF6412"/>
</dbReference>